<keyword evidence="3" id="KW-1185">Reference proteome</keyword>
<protein>
    <submittedName>
        <fullName evidence="2">Uncharacterized protein</fullName>
    </submittedName>
</protein>
<dbReference type="RefSeq" id="WP_008513831.1">
    <property type="nucleotide sequence ID" value="NZ_ACJM01000001.1"/>
</dbReference>
<comment type="caution">
    <text evidence="2">The sequence shown here is derived from an EMBL/GenBank/DDBJ whole genome shotgun (WGS) entry which is preliminary data.</text>
</comment>
<evidence type="ECO:0000256" key="1">
    <source>
        <dbReference type="SAM" id="SignalP"/>
    </source>
</evidence>
<feature type="chain" id="PRO_5002896452" evidence="1">
    <location>
        <begin position="24"/>
        <end position="62"/>
    </location>
</feature>
<name>C0GC95_DETAL</name>
<dbReference type="AlphaFoldDB" id="C0GC95"/>
<evidence type="ECO:0000313" key="3">
    <source>
        <dbReference type="Proteomes" id="UP000006443"/>
    </source>
</evidence>
<proteinExistence type="predicted"/>
<dbReference type="Proteomes" id="UP000006443">
    <property type="component" value="Unassembled WGS sequence"/>
</dbReference>
<dbReference type="OrthoDB" id="1809861at2"/>
<keyword evidence="1" id="KW-0732">Signal</keyword>
<gene>
    <name evidence="2" type="ORF">DealDRAFT_0104</name>
</gene>
<feature type="signal peptide" evidence="1">
    <location>
        <begin position="1"/>
        <end position="23"/>
    </location>
</feature>
<sequence>MKKFFVVSLMALTLLMFSGSAFANSSNHVAQMARMHGGEHIAECAQTMDQGVSAMATADCVM</sequence>
<organism evidence="2 3">
    <name type="scientific">Dethiobacter alkaliphilus AHT 1</name>
    <dbReference type="NCBI Taxonomy" id="555088"/>
    <lineage>
        <taxon>Bacteria</taxon>
        <taxon>Bacillati</taxon>
        <taxon>Bacillota</taxon>
        <taxon>Dethiobacteria</taxon>
        <taxon>Dethiobacterales</taxon>
        <taxon>Dethiobacteraceae</taxon>
        <taxon>Dethiobacter</taxon>
    </lineage>
</organism>
<dbReference type="EMBL" id="ACJM01000001">
    <property type="protein sequence ID" value="EEG78830.1"/>
    <property type="molecule type" value="Genomic_DNA"/>
</dbReference>
<evidence type="ECO:0000313" key="2">
    <source>
        <dbReference type="EMBL" id="EEG78830.1"/>
    </source>
</evidence>
<reference evidence="2 3" key="1">
    <citation type="submission" date="2009-02" db="EMBL/GenBank/DDBJ databases">
        <title>Sequencing of the draft genome and assembly of Dethiobacter alkaliphilus AHT 1.</title>
        <authorList>
            <consortium name="US DOE Joint Genome Institute (JGI-PGF)"/>
            <person name="Lucas S."/>
            <person name="Copeland A."/>
            <person name="Lapidus A."/>
            <person name="Glavina del Rio T."/>
            <person name="Dalin E."/>
            <person name="Tice H."/>
            <person name="Bruce D."/>
            <person name="Goodwin L."/>
            <person name="Pitluck S."/>
            <person name="Larimer F."/>
            <person name="Land M.L."/>
            <person name="Hauser L."/>
            <person name="Muyzer G."/>
        </authorList>
    </citation>
    <scope>NUCLEOTIDE SEQUENCE [LARGE SCALE GENOMIC DNA]</scope>
    <source>
        <strain evidence="2 3">AHT 1</strain>
    </source>
</reference>
<accession>C0GC95</accession>